<feature type="region of interest" description="Disordered" evidence="1">
    <location>
        <begin position="61"/>
        <end position="188"/>
    </location>
</feature>
<evidence type="ECO:0000256" key="1">
    <source>
        <dbReference type="SAM" id="MobiDB-lite"/>
    </source>
</evidence>
<feature type="compositionally biased region" description="Basic and acidic residues" evidence="1">
    <location>
        <begin position="108"/>
        <end position="121"/>
    </location>
</feature>
<gene>
    <name evidence="2" type="ORF">PHYBOEH_000030</name>
</gene>
<evidence type="ECO:0000313" key="3">
    <source>
        <dbReference type="Proteomes" id="UP000693981"/>
    </source>
</evidence>
<reference evidence="2" key="1">
    <citation type="submission" date="2021-02" db="EMBL/GenBank/DDBJ databases">
        <authorList>
            <person name="Palmer J.M."/>
        </authorList>
    </citation>
    <scope>NUCLEOTIDE SEQUENCE</scope>
    <source>
        <strain evidence="2">SCRP23</strain>
    </source>
</reference>
<evidence type="ECO:0000313" key="2">
    <source>
        <dbReference type="EMBL" id="KAG7402322.1"/>
    </source>
</evidence>
<feature type="compositionally biased region" description="Low complexity" evidence="1">
    <location>
        <begin position="90"/>
        <end position="103"/>
    </location>
</feature>
<feature type="region of interest" description="Disordered" evidence="1">
    <location>
        <begin position="209"/>
        <end position="349"/>
    </location>
</feature>
<sequence length="404" mass="43266">MEVSPAMGNGQSQQEALSSPTERPVEVTAVSMEQLGTVGASELQDGVQDITECVSTIEDVAMERSDGANGDKQQRNGVVQQELQVNSALESTQETEMGTGETVEGQEDVAKKDEGSDEQKEQNGVVPNGYVDLEQRDQEKRAEQELKPVSGLAETTVNSGGVSGQKENAAVEAAVEDAQRSAASTPSPAVHVADVDMVFPDDEVPIELCPFSSDGSIDPPRVQRPAGNTRVAPQVDLSPGTNVATPVTKLEETTPITPASVTADEPTPQTNGNRTAGRRKRRKKLSFSARKMSSAKVKQDQANAPSSPFIDDKLRISVNGHSAENESKVDENGNAPPSPVYPDADASHLYPSNPEGAPWRWEDCDPYFAPLVHSDLDNLVRWRRECANVIAANPSAWRGLSALT</sequence>
<feature type="compositionally biased region" description="Polar residues" evidence="1">
    <location>
        <begin position="9"/>
        <end position="21"/>
    </location>
</feature>
<dbReference type="OrthoDB" id="78657at2759"/>
<feature type="compositionally biased region" description="Basic residues" evidence="1">
    <location>
        <begin position="276"/>
        <end position="285"/>
    </location>
</feature>
<dbReference type="AlphaFoldDB" id="A0A8T1X805"/>
<feature type="region of interest" description="Disordered" evidence="1">
    <location>
        <begin position="1"/>
        <end position="33"/>
    </location>
</feature>
<feature type="compositionally biased region" description="Basic and acidic residues" evidence="1">
    <location>
        <begin position="133"/>
        <end position="146"/>
    </location>
</feature>
<feature type="compositionally biased region" description="Polar residues" evidence="1">
    <location>
        <begin position="75"/>
        <end position="89"/>
    </location>
</feature>
<keyword evidence="3" id="KW-1185">Reference proteome</keyword>
<accession>A0A8T1X805</accession>
<comment type="caution">
    <text evidence="2">The sequence shown here is derived from an EMBL/GenBank/DDBJ whole genome shotgun (WGS) entry which is preliminary data.</text>
</comment>
<dbReference type="Proteomes" id="UP000693981">
    <property type="component" value="Unassembled WGS sequence"/>
</dbReference>
<dbReference type="EMBL" id="JAGDFL010000001">
    <property type="protein sequence ID" value="KAG7402322.1"/>
    <property type="molecule type" value="Genomic_DNA"/>
</dbReference>
<organism evidence="2 3">
    <name type="scientific">Phytophthora boehmeriae</name>
    <dbReference type="NCBI Taxonomy" id="109152"/>
    <lineage>
        <taxon>Eukaryota</taxon>
        <taxon>Sar</taxon>
        <taxon>Stramenopiles</taxon>
        <taxon>Oomycota</taxon>
        <taxon>Peronosporomycetes</taxon>
        <taxon>Peronosporales</taxon>
        <taxon>Peronosporaceae</taxon>
        <taxon>Phytophthora</taxon>
    </lineage>
</organism>
<name>A0A8T1X805_9STRA</name>
<proteinExistence type="predicted"/>
<protein>
    <submittedName>
        <fullName evidence="2">Uncharacterized protein</fullName>
    </submittedName>
</protein>